<dbReference type="PROSITE" id="PS50887">
    <property type="entry name" value="GGDEF"/>
    <property type="match status" value="1"/>
</dbReference>
<dbReference type="PANTHER" id="PTHR45138">
    <property type="entry name" value="REGULATORY COMPONENTS OF SENSORY TRANSDUCTION SYSTEM"/>
    <property type="match status" value="1"/>
</dbReference>
<dbReference type="EMBL" id="CM001488">
    <property type="protein sequence ID" value="EIM62302.1"/>
    <property type="molecule type" value="Genomic_DNA"/>
</dbReference>
<dbReference type="GO" id="GO:0052621">
    <property type="term" value="F:diguanylate cyclase activity"/>
    <property type="evidence" value="ECO:0007669"/>
    <property type="project" value="UniProtKB-EC"/>
</dbReference>
<protein>
    <recommendedName>
        <fullName evidence="1">diguanylate cyclase</fullName>
        <ecNumber evidence="1">2.7.7.65</ecNumber>
    </recommendedName>
</protein>
<keyword evidence="5" id="KW-1185">Reference proteome</keyword>
<dbReference type="InterPro" id="IPR050469">
    <property type="entry name" value="Diguanylate_Cyclase"/>
</dbReference>
<reference evidence="4 5" key="1">
    <citation type="submission" date="2011-09" db="EMBL/GenBank/DDBJ databases">
        <authorList>
            <consortium name="US DOE Joint Genome Institute (JGI-PGF)"/>
            <person name="Lucas S."/>
            <person name="Han J."/>
            <person name="Lapidus A."/>
            <person name="Cheng J.-F."/>
            <person name="Goodwin L."/>
            <person name="Pitluck S."/>
            <person name="Peters L."/>
            <person name="Land M.L."/>
            <person name="Hauser L."/>
            <person name="Orellana R."/>
            <person name="Lovley D."/>
            <person name="Woyke T.J."/>
        </authorList>
    </citation>
    <scope>NUCLEOTIDE SEQUENCE [LARGE SCALE GENOMIC DNA]</scope>
    <source>
        <strain evidence="4 5">2ac9</strain>
    </source>
</reference>
<dbReference type="NCBIfam" id="TIGR00254">
    <property type="entry name" value="GGDEF"/>
    <property type="match status" value="1"/>
</dbReference>
<dbReference type="InterPro" id="IPR029787">
    <property type="entry name" value="Nucleotide_cyclase"/>
</dbReference>
<feature type="domain" description="GGDEF" evidence="3">
    <location>
        <begin position="213"/>
        <end position="357"/>
    </location>
</feature>
<dbReference type="InterPro" id="IPR000160">
    <property type="entry name" value="GGDEF_dom"/>
</dbReference>
<dbReference type="HOGENOM" id="CLU_764460_0_0_7"/>
<evidence type="ECO:0000313" key="5">
    <source>
        <dbReference type="Proteomes" id="UP000005778"/>
    </source>
</evidence>
<dbReference type="RefSeq" id="WP_004070773.1">
    <property type="nucleotide sequence ID" value="NZ_CM001488.1"/>
</dbReference>
<comment type="catalytic activity">
    <reaction evidence="2">
        <text>2 GTP = 3',3'-c-di-GMP + 2 diphosphate</text>
        <dbReference type="Rhea" id="RHEA:24898"/>
        <dbReference type="ChEBI" id="CHEBI:33019"/>
        <dbReference type="ChEBI" id="CHEBI:37565"/>
        <dbReference type="ChEBI" id="CHEBI:58805"/>
        <dbReference type="EC" id="2.7.7.65"/>
    </reaction>
</comment>
<dbReference type="EC" id="2.7.7.65" evidence="1"/>
<evidence type="ECO:0000256" key="2">
    <source>
        <dbReference type="ARBA" id="ARBA00034247"/>
    </source>
</evidence>
<dbReference type="STRING" id="879212.DespoDRAFT_00269"/>
<reference evidence="4 5" key="2">
    <citation type="submission" date="2012-02" db="EMBL/GenBank/DDBJ databases">
        <title>Improved High-Quality Draft sequence of Desulfobacter postgatei 2ac9.</title>
        <authorList>
            <consortium name="US DOE Joint Genome Institute"/>
            <person name="Lucas S."/>
            <person name="Han J."/>
            <person name="Lapidus A."/>
            <person name="Cheng J.-F."/>
            <person name="Goodwin L."/>
            <person name="Pitluck S."/>
            <person name="Peters L."/>
            <person name="Ovchinnikova G."/>
            <person name="Held B."/>
            <person name="Detter J.C."/>
            <person name="Han C."/>
            <person name="Tapia R."/>
            <person name="Land M."/>
            <person name="Hauser L."/>
            <person name="Kyrpides N."/>
            <person name="Ivanova N."/>
            <person name="Pagani I."/>
            <person name="Orellana R."/>
            <person name="Lovley D."/>
            <person name="Woyke T."/>
        </authorList>
    </citation>
    <scope>NUCLEOTIDE SEQUENCE [LARGE SCALE GENOMIC DNA]</scope>
    <source>
        <strain evidence="4 5">2ac9</strain>
    </source>
</reference>
<evidence type="ECO:0000259" key="3">
    <source>
        <dbReference type="PROSITE" id="PS50887"/>
    </source>
</evidence>
<proteinExistence type="predicted"/>
<gene>
    <name evidence="4" type="ORF">DespoDRAFT_00269</name>
</gene>
<dbReference type="OrthoDB" id="315417at2"/>
<dbReference type="CDD" id="cd01949">
    <property type="entry name" value="GGDEF"/>
    <property type="match status" value="1"/>
</dbReference>
<evidence type="ECO:0000256" key="1">
    <source>
        <dbReference type="ARBA" id="ARBA00012528"/>
    </source>
</evidence>
<dbReference type="AlphaFoldDB" id="I5AYI9"/>
<dbReference type="FunFam" id="3.30.70.270:FF:000001">
    <property type="entry name" value="Diguanylate cyclase domain protein"/>
    <property type="match status" value="1"/>
</dbReference>
<accession>I5AYI9</accession>
<dbReference type="Pfam" id="PF00990">
    <property type="entry name" value="GGDEF"/>
    <property type="match status" value="1"/>
</dbReference>
<evidence type="ECO:0000313" key="4">
    <source>
        <dbReference type="EMBL" id="EIM62302.1"/>
    </source>
</evidence>
<dbReference type="Gene3D" id="3.30.70.270">
    <property type="match status" value="1"/>
</dbReference>
<dbReference type="SMART" id="SM00267">
    <property type="entry name" value="GGDEF"/>
    <property type="match status" value="1"/>
</dbReference>
<dbReference type="SUPFAM" id="SSF55073">
    <property type="entry name" value="Nucleotide cyclase"/>
    <property type="match status" value="1"/>
</dbReference>
<dbReference type="InterPro" id="IPR043128">
    <property type="entry name" value="Rev_trsase/Diguanyl_cyclase"/>
</dbReference>
<dbReference type="PANTHER" id="PTHR45138:SF9">
    <property type="entry name" value="DIGUANYLATE CYCLASE DGCM-RELATED"/>
    <property type="match status" value="1"/>
</dbReference>
<organism evidence="4 5">
    <name type="scientific">Desulfobacter postgatei 2ac9</name>
    <dbReference type="NCBI Taxonomy" id="879212"/>
    <lineage>
        <taxon>Bacteria</taxon>
        <taxon>Pseudomonadati</taxon>
        <taxon>Thermodesulfobacteriota</taxon>
        <taxon>Desulfobacteria</taxon>
        <taxon>Desulfobacterales</taxon>
        <taxon>Desulfobacteraceae</taxon>
        <taxon>Desulfobacter</taxon>
    </lineage>
</organism>
<dbReference type="Proteomes" id="UP000005778">
    <property type="component" value="Chromosome"/>
</dbReference>
<name>I5AYI9_9BACT</name>
<sequence>MRKQGSNAEQILNALRKLTAYLNSMERNPSGFGEDKTTWFKYPLKIISETLLFNVSVLYRVSNIINDRLILEVVKVVDPGAMRMDLQEGRKLRLFLDVRDKRYVNEVHAFLNKKTSHIKVIGMGCDIIGYVYFPENFGGIYLVGGDFTGKERGLQDFEISAMEIMCNLLSSIIMKTMFEQKAEYDDLTGLYNSGKIKEEVEKIILRFKRKPYASAVLAMGDIDFFKSVNDNYGHIQGDFVLKEVGRIISNSMRECFDLAGRYGGEEFLIIFEDSDIQGGFEVVERLRQLIENHDFPIVERNGTTIKNKTMNVTMSFGLSLTTGNDKSVTSTDWIAKADNALYQSKNNGRNQTTVYQENSGIK</sequence>
<dbReference type="eggNOG" id="COG3706">
    <property type="taxonomic scope" value="Bacteria"/>
</dbReference>